<gene>
    <name evidence="1" type="ORF">GCM10007377_15870</name>
</gene>
<comment type="caution">
    <text evidence="1">The sequence shown here is derived from an EMBL/GenBank/DDBJ whole genome shotgun (WGS) entry which is preliminary data.</text>
</comment>
<evidence type="ECO:0000313" key="1">
    <source>
        <dbReference type="EMBL" id="GGI15432.1"/>
    </source>
</evidence>
<proteinExistence type="predicted"/>
<sequence>MNITAETINREFKQLLAHEQWLDKHVRRYTRLLDQPDTMYIDQQYDTELIGGVLVTVPNVLQVHVQWLTNTLETFSIHVVTPVCPPITMGYQAPISQTLPALAGLLTPDHRSLWITDGIPNAGLLAQYLHAIGMNLQVPGDKRTE</sequence>
<dbReference type="AlphaFoldDB" id="A0A8J3AJ12"/>
<dbReference type="Proteomes" id="UP000619536">
    <property type="component" value="Unassembled WGS sequence"/>
</dbReference>
<evidence type="ECO:0000313" key="2">
    <source>
        <dbReference type="Proteomes" id="UP000619536"/>
    </source>
</evidence>
<reference evidence="1" key="1">
    <citation type="journal article" date="2014" name="Int. J. Syst. Evol. Microbiol.">
        <title>Complete genome sequence of Corynebacterium casei LMG S-19264T (=DSM 44701T), isolated from a smear-ripened cheese.</title>
        <authorList>
            <consortium name="US DOE Joint Genome Institute (JGI-PGF)"/>
            <person name="Walter F."/>
            <person name="Albersmeier A."/>
            <person name="Kalinowski J."/>
            <person name="Ruckert C."/>
        </authorList>
    </citation>
    <scope>NUCLEOTIDE SEQUENCE</scope>
    <source>
        <strain evidence="1">CCM 8606</strain>
    </source>
</reference>
<keyword evidence="2" id="KW-1185">Reference proteome</keyword>
<reference evidence="1" key="2">
    <citation type="submission" date="2020-09" db="EMBL/GenBank/DDBJ databases">
        <authorList>
            <person name="Sun Q."/>
            <person name="Sedlacek I."/>
        </authorList>
    </citation>
    <scope>NUCLEOTIDE SEQUENCE</scope>
    <source>
        <strain evidence="1">CCM 8606</strain>
    </source>
</reference>
<organism evidence="1 2">
    <name type="scientific">Galliscardovia ingluviei</name>
    <dbReference type="NCBI Taxonomy" id="1769422"/>
    <lineage>
        <taxon>Bacteria</taxon>
        <taxon>Bacillati</taxon>
        <taxon>Actinomycetota</taxon>
        <taxon>Actinomycetes</taxon>
        <taxon>Bifidobacteriales</taxon>
        <taxon>Bifidobacteriaceae</taxon>
        <taxon>Galliscardovia</taxon>
    </lineage>
</organism>
<accession>A0A8J3AJ12</accession>
<dbReference type="RefSeq" id="WP_188355753.1">
    <property type="nucleotide sequence ID" value="NZ_BMDH01000006.1"/>
</dbReference>
<dbReference type="EMBL" id="BMDH01000006">
    <property type="protein sequence ID" value="GGI15432.1"/>
    <property type="molecule type" value="Genomic_DNA"/>
</dbReference>
<protein>
    <submittedName>
        <fullName evidence="1">Uncharacterized protein</fullName>
    </submittedName>
</protein>
<name>A0A8J3AJ12_9BIFI</name>